<dbReference type="AlphaFoldDB" id="W0RQW3"/>
<organism evidence="1 2">
    <name type="scientific">Gemmatirosa kalamazoonensis</name>
    <dbReference type="NCBI Taxonomy" id="861299"/>
    <lineage>
        <taxon>Bacteria</taxon>
        <taxon>Pseudomonadati</taxon>
        <taxon>Gemmatimonadota</taxon>
        <taxon>Gemmatimonadia</taxon>
        <taxon>Gemmatimonadales</taxon>
        <taxon>Gemmatimonadaceae</taxon>
        <taxon>Gemmatirosa</taxon>
    </lineage>
</organism>
<dbReference type="Proteomes" id="UP000019151">
    <property type="component" value="Chromosome"/>
</dbReference>
<evidence type="ECO:0000313" key="1">
    <source>
        <dbReference type="EMBL" id="AHG91963.1"/>
    </source>
</evidence>
<dbReference type="InParanoid" id="W0RQW3"/>
<dbReference type="PANTHER" id="PTHR35716">
    <property type="entry name" value="OS05G0574700 PROTEIN-RELATED"/>
    <property type="match status" value="1"/>
</dbReference>
<reference evidence="1 2" key="1">
    <citation type="journal article" date="2014" name="Genome Announc.">
        <title>Genome Sequence and Methylome of Soil Bacterium Gemmatirosa kalamazoonensis KBS708T, a Member of the Rarely Cultivated Gemmatimonadetes Phylum.</title>
        <authorList>
            <person name="Debruyn J.M."/>
            <person name="Radosevich M."/>
            <person name="Wommack K.E."/>
            <person name="Polson S.W."/>
            <person name="Hauser L.J."/>
            <person name="Fawaz M.N."/>
            <person name="Korlach J."/>
            <person name="Tsai Y.C."/>
        </authorList>
    </citation>
    <scope>NUCLEOTIDE SEQUENCE [LARGE SCALE GENOMIC DNA]</scope>
    <source>
        <strain evidence="1 2">KBS708</strain>
    </source>
</reference>
<evidence type="ECO:0008006" key="3">
    <source>
        <dbReference type="Google" id="ProtNLM"/>
    </source>
</evidence>
<name>W0RQW3_9BACT</name>
<evidence type="ECO:0000313" key="2">
    <source>
        <dbReference type="Proteomes" id="UP000019151"/>
    </source>
</evidence>
<dbReference type="KEGG" id="gba:J421_4426"/>
<protein>
    <recommendedName>
        <fullName evidence="3">DUF4864 domain-containing protein</fullName>
    </recommendedName>
</protein>
<dbReference type="RefSeq" id="WP_025413396.1">
    <property type="nucleotide sequence ID" value="NZ_CP007128.1"/>
</dbReference>
<dbReference type="eggNOG" id="ENOG50332DV">
    <property type="taxonomic scope" value="Bacteria"/>
</dbReference>
<dbReference type="STRING" id="861299.J421_4426"/>
<dbReference type="EMBL" id="CP007128">
    <property type="protein sequence ID" value="AHG91963.1"/>
    <property type="molecule type" value="Genomic_DNA"/>
</dbReference>
<sequence length="220" mass="23615">MQQLRSHSTPRVSAAARVARAQLTAFDVFLRIAALAAATLIFLVATAMRASAATQPKESQMVRHVDSLPSVGDLSLAPSPQLTPDEVVGIVLDALARNDVPVKDHGISVTFAFSSPANRAFVGPIESFADLVRDDTYRPLLNHRHAARGVAHVTGDRATVRVVITTSSGERVAYLFALSLQNDGQYKGCWMTDGVTREPPSPLSGMRFASHDARELAGRS</sequence>
<dbReference type="OrthoDB" id="850536at2"/>
<dbReference type="HOGENOM" id="CLU_1254438_0_0_0"/>
<dbReference type="InterPro" id="IPR032347">
    <property type="entry name" value="DUF4864"/>
</dbReference>
<accession>W0RQW3</accession>
<keyword evidence="2" id="KW-1185">Reference proteome</keyword>
<gene>
    <name evidence="1" type="ORF">J421_4426</name>
</gene>
<proteinExistence type="predicted"/>
<dbReference type="Pfam" id="PF16156">
    <property type="entry name" value="DUF4864"/>
    <property type="match status" value="1"/>
</dbReference>